<accession>A0A654U6H5</accession>
<dbReference type="SUPFAM" id="SSF55073">
    <property type="entry name" value="Nucleotide cyclase"/>
    <property type="match status" value="1"/>
</dbReference>
<reference evidence="1 2" key="1">
    <citation type="submission" date="2015-03" db="EMBL/GenBank/DDBJ databases">
        <authorList>
            <consortium name="Pathogen Informatics"/>
        </authorList>
    </citation>
    <scope>NUCLEOTIDE SEQUENCE [LARGE SCALE GENOMIC DNA]</scope>
    <source>
        <strain evidence="1 2">C09601061</strain>
    </source>
</reference>
<dbReference type="EMBL" id="CGCX01001523">
    <property type="protein sequence ID" value="CFR96565.1"/>
    <property type="molecule type" value="Genomic_DNA"/>
</dbReference>
<dbReference type="AlphaFoldDB" id="A0A654U6H5"/>
<protein>
    <submittedName>
        <fullName evidence="1">Transcriptional regulator</fullName>
    </submittedName>
</protein>
<dbReference type="Proteomes" id="UP000046680">
    <property type="component" value="Unassembled WGS sequence"/>
</dbReference>
<evidence type="ECO:0000313" key="1">
    <source>
        <dbReference type="EMBL" id="CFR96565.1"/>
    </source>
</evidence>
<organism evidence="1 2">
    <name type="scientific">Mycobacterium tuberculosis</name>
    <dbReference type="NCBI Taxonomy" id="1773"/>
    <lineage>
        <taxon>Bacteria</taxon>
        <taxon>Bacillati</taxon>
        <taxon>Actinomycetota</taxon>
        <taxon>Actinomycetes</taxon>
        <taxon>Mycobacteriales</taxon>
        <taxon>Mycobacteriaceae</taxon>
        <taxon>Mycobacterium</taxon>
        <taxon>Mycobacterium tuberculosis complex</taxon>
    </lineage>
</organism>
<gene>
    <name evidence="1" type="ORF">ERS007657_03284</name>
</gene>
<proteinExistence type="predicted"/>
<dbReference type="Gene3D" id="3.30.70.1230">
    <property type="entry name" value="Nucleotide cyclase"/>
    <property type="match status" value="1"/>
</dbReference>
<name>A0A654U6H5_MYCTX</name>
<sequence>MHTGDVRLRGDGTITGSAINESACLRDLAHEGQTLLSAATGDLVIDQLPANTWLTDVGKYPLRGLHRQERVIQLCHRDLRNEFPPLRMSVGNRSSLPAQFTTFVGRDAQINEVARGPDELPAGDAARRGRCR</sequence>
<evidence type="ECO:0000313" key="2">
    <source>
        <dbReference type="Proteomes" id="UP000046680"/>
    </source>
</evidence>
<dbReference type="InterPro" id="IPR029787">
    <property type="entry name" value="Nucleotide_cyclase"/>
</dbReference>